<dbReference type="EMBL" id="KN835393">
    <property type="protein sequence ID" value="KIK38433.1"/>
    <property type="molecule type" value="Genomic_DNA"/>
</dbReference>
<dbReference type="SUPFAM" id="SSF52540">
    <property type="entry name" value="P-loop containing nucleoside triphosphate hydrolases"/>
    <property type="match status" value="1"/>
</dbReference>
<evidence type="ECO:0000256" key="7">
    <source>
        <dbReference type="ARBA" id="ARBA00022840"/>
    </source>
</evidence>
<feature type="region of interest" description="Disordered" evidence="13">
    <location>
        <begin position="310"/>
        <end position="333"/>
    </location>
</feature>
<keyword evidence="8" id="KW-1133">Transmembrane helix</keyword>
<feature type="region of interest" description="Disordered" evidence="13">
    <location>
        <begin position="403"/>
        <end position="462"/>
    </location>
</feature>
<dbReference type="Pfam" id="PF08740">
    <property type="entry name" value="BCS1_N"/>
    <property type="match status" value="1"/>
</dbReference>
<evidence type="ECO:0000256" key="12">
    <source>
        <dbReference type="RuleBase" id="RU003651"/>
    </source>
</evidence>
<evidence type="ECO:0000256" key="9">
    <source>
        <dbReference type="ARBA" id="ARBA00023128"/>
    </source>
</evidence>
<evidence type="ECO:0008006" key="18">
    <source>
        <dbReference type="Google" id="ProtNLM"/>
    </source>
</evidence>
<evidence type="ECO:0000256" key="3">
    <source>
        <dbReference type="ARBA" id="ARBA00022692"/>
    </source>
</evidence>
<dbReference type="InterPro" id="IPR057495">
    <property type="entry name" value="AAA_lid_BCS1"/>
</dbReference>
<dbReference type="InParanoid" id="A0A0D0B3G6"/>
<evidence type="ECO:0000256" key="6">
    <source>
        <dbReference type="ARBA" id="ARBA00022801"/>
    </source>
</evidence>
<evidence type="ECO:0000256" key="4">
    <source>
        <dbReference type="ARBA" id="ARBA00022741"/>
    </source>
</evidence>
<dbReference type="InterPro" id="IPR050747">
    <property type="entry name" value="Mitochondrial_chaperone_BCS1"/>
</dbReference>
<dbReference type="InterPro" id="IPR003959">
    <property type="entry name" value="ATPase_AAA_core"/>
</dbReference>
<proteinExistence type="inferred from homology"/>
<dbReference type="SMART" id="SM01024">
    <property type="entry name" value="BCS1_N"/>
    <property type="match status" value="1"/>
</dbReference>
<keyword evidence="7 12" id="KW-0067">ATP-binding</keyword>
<evidence type="ECO:0000256" key="11">
    <source>
        <dbReference type="ARBA" id="ARBA00048778"/>
    </source>
</evidence>
<keyword evidence="5" id="KW-0999">Mitochondrion inner membrane</keyword>
<dbReference type="OrthoDB" id="10251412at2759"/>
<dbReference type="SMART" id="SM00382">
    <property type="entry name" value="AAA"/>
    <property type="match status" value="1"/>
</dbReference>
<feature type="compositionally biased region" description="Polar residues" evidence="13">
    <location>
        <begin position="415"/>
        <end position="427"/>
    </location>
</feature>
<organism evidence="16 17">
    <name type="scientific">Suillus luteus UH-Slu-Lm8-n1</name>
    <dbReference type="NCBI Taxonomy" id="930992"/>
    <lineage>
        <taxon>Eukaryota</taxon>
        <taxon>Fungi</taxon>
        <taxon>Dikarya</taxon>
        <taxon>Basidiomycota</taxon>
        <taxon>Agaricomycotina</taxon>
        <taxon>Agaricomycetes</taxon>
        <taxon>Agaricomycetidae</taxon>
        <taxon>Boletales</taxon>
        <taxon>Suillineae</taxon>
        <taxon>Suillaceae</taxon>
        <taxon>Suillus</taxon>
    </lineage>
</organism>
<dbReference type="HOGENOM" id="CLU_010189_3_2_1"/>
<dbReference type="InterPro" id="IPR003960">
    <property type="entry name" value="ATPase_AAA_CS"/>
</dbReference>
<evidence type="ECO:0000313" key="17">
    <source>
        <dbReference type="Proteomes" id="UP000054485"/>
    </source>
</evidence>
<dbReference type="GO" id="GO:0005743">
    <property type="term" value="C:mitochondrial inner membrane"/>
    <property type="evidence" value="ECO:0007669"/>
    <property type="project" value="UniProtKB-SubCell"/>
</dbReference>
<keyword evidence="6" id="KW-0378">Hydrolase</keyword>
<protein>
    <recommendedName>
        <fullName evidence="18">Mitochondrial chaperone BCS1</fullName>
    </recommendedName>
</protein>
<evidence type="ECO:0000256" key="1">
    <source>
        <dbReference type="ARBA" id="ARBA00004434"/>
    </source>
</evidence>
<feature type="domain" description="BCS1 N-terminal" evidence="15">
    <location>
        <begin position="30"/>
        <end position="208"/>
    </location>
</feature>
<evidence type="ECO:0000259" key="14">
    <source>
        <dbReference type="SMART" id="SM00382"/>
    </source>
</evidence>
<dbReference type="Proteomes" id="UP000054485">
    <property type="component" value="Unassembled WGS sequence"/>
</dbReference>
<evidence type="ECO:0000259" key="15">
    <source>
        <dbReference type="SMART" id="SM01024"/>
    </source>
</evidence>
<reference evidence="16 17" key="1">
    <citation type="submission" date="2014-04" db="EMBL/GenBank/DDBJ databases">
        <authorList>
            <consortium name="DOE Joint Genome Institute"/>
            <person name="Kuo A."/>
            <person name="Ruytinx J."/>
            <person name="Rineau F."/>
            <person name="Colpaert J."/>
            <person name="Kohler A."/>
            <person name="Nagy L.G."/>
            <person name="Floudas D."/>
            <person name="Copeland A."/>
            <person name="Barry K.W."/>
            <person name="Cichocki N."/>
            <person name="Veneault-Fourrey C."/>
            <person name="LaButti K."/>
            <person name="Lindquist E.A."/>
            <person name="Lipzen A."/>
            <person name="Lundell T."/>
            <person name="Morin E."/>
            <person name="Murat C."/>
            <person name="Sun H."/>
            <person name="Tunlid A."/>
            <person name="Henrissat B."/>
            <person name="Grigoriev I.V."/>
            <person name="Hibbett D.S."/>
            <person name="Martin F."/>
            <person name="Nordberg H.P."/>
            <person name="Cantor M.N."/>
            <person name="Hua S.X."/>
        </authorList>
    </citation>
    <scope>NUCLEOTIDE SEQUENCE [LARGE SCALE GENOMIC DNA]</scope>
    <source>
        <strain evidence="16 17">UH-Slu-Lm8-n1</strain>
    </source>
</reference>
<dbReference type="PROSITE" id="PS00674">
    <property type="entry name" value="AAA"/>
    <property type="match status" value="1"/>
</dbReference>
<evidence type="ECO:0000256" key="10">
    <source>
        <dbReference type="ARBA" id="ARBA00023136"/>
    </source>
</evidence>
<comment type="catalytic activity">
    <reaction evidence="11">
        <text>ATP + H2O = ADP + phosphate + H(+)</text>
        <dbReference type="Rhea" id="RHEA:13065"/>
        <dbReference type="ChEBI" id="CHEBI:15377"/>
        <dbReference type="ChEBI" id="CHEBI:15378"/>
        <dbReference type="ChEBI" id="CHEBI:30616"/>
        <dbReference type="ChEBI" id="CHEBI:43474"/>
        <dbReference type="ChEBI" id="CHEBI:456216"/>
    </reaction>
    <physiologicalReaction direction="left-to-right" evidence="11">
        <dbReference type="Rhea" id="RHEA:13066"/>
    </physiologicalReaction>
</comment>
<keyword evidence="9" id="KW-0496">Mitochondrion</keyword>
<dbReference type="InterPro" id="IPR003593">
    <property type="entry name" value="AAA+_ATPase"/>
</dbReference>
<evidence type="ECO:0000256" key="8">
    <source>
        <dbReference type="ARBA" id="ARBA00022989"/>
    </source>
</evidence>
<keyword evidence="10" id="KW-0472">Membrane</keyword>
<keyword evidence="4 12" id="KW-0547">Nucleotide-binding</keyword>
<reference evidence="17" key="2">
    <citation type="submission" date="2015-01" db="EMBL/GenBank/DDBJ databases">
        <title>Evolutionary Origins and Diversification of the Mycorrhizal Mutualists.</title>
        <authorList>
            <consortium name="DOE Joint Genome Institute"/>
            <consortium name="Mycorrhizal Genomics Consortium"/>
            <person name="Kohler A."/>
            <person name="Kuo A."/>
            <person name="Nagy L.G."/>
            <person name="Floudas D."/>
            <person name="Copeland A."/>
            <person name="Barry K.W."/>
            <person name="Cichocki N."/>
            <person name="Veneault-Fourrey C."/>
            <person name="LaButti K."/>
            <person name="Lindquist E.A."/>
            <person name="Lipzen A."/>
            <person name="Lundell T."/>
            <person name="Morin E."/>
            <person name="Murat C."/>
            <person name="Riley R."/>
            <person name="Ohm R."/>
            <person name="Sun H."/>
            <person name="Tunlid A."/>
            <person name="Henrissat B."/>
            <person name="Grigoriev I.V."/>
            <person name="Hibbett D.S."/>
            <person name="Martin F."/>
        </authorList>
    </citation>
    <scope>NUCLEOTIDE SEQUENCE [LARGE SCALE GENOMIC DNA]</scope>
    <source>
        <strain evidence="17">UH-Slu-Lm8-n1</strain>
    </source>
</reference>
<comment type="subcellular location">
    <subcellularLocation>
        <location evidence="1">Mitochondrion inner membrane</location>
        <topology evidence="1">Single-pass membrane protein</topology>
    </subcellularLocation>
</comment>
<evidence type="ECO:0000256" key="13">
    <source>
        <dbReference type="SAM" id="MobiDB-lite"/>
    </source>
</evidence>
<dbReference type="InterPro" id="IPR014851">
    <property type="entry name" value="BCS1_N"/>
</dbReference>
<sequence>MAAPAAFNEFGPLISFILSISALRDWAKLLIIGSFFETCRRLLAILWSSTIDSFFLTASFEDHDDTYKWMMIWLSKQPSWKNVRNVNISTGDRYSGNASHSEEESDPSGLSNISYLPALSGSYTLWYKYRWMRITRVSEPIPGWGPNHRDSLNISIFTRNHGILTTILQEAKKAYQDAQGSSITVYVSDSTNCWRELATRRKRPLESIILDPGIRELVVEDAQDFLASKGWYAERGIPFRRGYLLYGAPGSGKTSLIHSIAGELELDVYIISLSRSGLDDTGLSELISDLPERCIALMEDIDAALHNSLSREDVPTPPNHTSELIPSSPPAHNTSKVSLSGLLNALDGIGAQEGRILFATTNKYSSLDPALCRPGRMDLHVEFKLASRYQADVLFKRFYLPSSPKPAADDDQEAKSSPAQSHPNGSTPDGDPDNLIDLGVTDDTTNSPPSSPSACSEKSERVAPTYVGTRHRGHAPKLSSDQLSALAGQFASAIPERVVSMAALQGYLMSQKNRPWEAAKEVSDWLQKELADKKARNETKS</sequence>
<feature type="domain" description="AAA+ ATPase" evidence="14">
    <location>
        <begin position="239"/>
        <end position="387"/>
    </location>
</feature>
<keyword evidence="3" id="KW-0812">Transmembrane</keyword>
<dbReference type="PANTHER" id="PTHR23070">
    <property type="entry name" value="BCS1 AAA-TYPE ATPASE"/>
    <property type="match status" value="1"/>
</dbReference>
<accession>A0A0D0B3G6</accession>
<dbReference type="Gene3D" id="3.40.50.300">
    <property type="entry name" value="P-loop containing nucleotide triphosphate hydrolases"/>
    <property type="match status" value="1"/>
</dbReference>
<dbReference type="GO" id="GO:0016887">
    <property type="term" value="F:ATP hydrolysis activity"/>
    <property type="evidence" value="ECO:0007669"/>
    <property type="project" value="InterPro"/>
</dbReference>
<dbReference type="GO" id="GO:0005524">
    <property type="term" value="F:ATP binding"/>
    <property type="evidence" value="ECO:0007669"/>
    <property type="project" value="UniProtKB-KW"/>
</dbReference>
<gene>
    <name evidence="16" type="ORF">CY34DRAFT_809322</name>
</gene>
<name>A0A0D0B3G6_9AGAM</name>
<dbReference type="AlphaFoldDB" id="A0A0D0B3G6"/>
<feature type="compositionally biased region" description="Polar residues" evidence="13">
    <location>
        <begin position="319"/>
        <end position="333"/>
    </location>
</feature>
<keyword evidence="17" id="KW-1185">Reference proteome</keyword>
<comment type="similarity">
    <text evidence="2">Belongs to the AAA ATPase family. BCS1 subfamily.</text>
</comment>
<evidence type="ECO:0000256" key="2">
    <source>
        <dbReference type="ARBA" id="ARBA00007448"/>
    </source>
</evidence>
<evidence type="ECO:0000256" key="5">
    <source>
        <dbReference type="ARBA" id="ARBA00022792"/>
    </source>
</evidence>
<dbReference type="Pfam" id="PF00004">
    <property type="entry name" value="AAA"/>
    <property type="match status" value="1"/>
</dbReference>
<evidence type="ECO:0000313" key="16">
    <source>
        <dbReference type="EMBL" id="KIK38433.1"/>
    </source>
</evidence>
<dbReference type="Pfam" id="PF25426">
    <property type="entry name" value="AAA_lid_BCS1"/>
    <property type="match status" value="1"/>
</dbReference>
<dbReference type="InterPro" id="IPR027417">
    <property type="entry name" value="P-loop_NTPase"/>
</dbReference>
<dbReference type="STRING" id="930992.A0A0D0B3G6"/>